<name>A0A840E9A2_9BACT</name>
<dbReference type="RefSeq" id="WP_183496532.1">
    <property type="nucleotide sequence ID" value="NZ_JACIFF010000007.1"/>
</dbReference>
<gene>
    <name evidence="3" type="ORF">GGR28_002932</name>
</gene>
<comment type="caution">
    <text evidence="3">The sequence shown here is derived from an EMBL/GenBank/DDBJ whole genome shotgun (WGS) entry which is preliminary data.</text>
</comment>
<dbReference type="AlphaFoldDB" id="A0A840E9A2"/>
<dbReference type="Pfam" id="PF00072">
    <property type="entry name" value="Response_reg"/>
    <property type="match status" value="1"/>
</dbReference>
<dbReference type="Proteomes" id="UP000576209">
    <property type="component" value="Unassembled WGS sequence"/>
</dbReference>
<evidence type="ECO:0000259" key="2">
    <source>
        <dbReference type="PROSITE" id="PS50110"/>
    </source>
</evidence>
<dbReference type="PROSITE" id="PS50110">
    <property type="entry name" value="RESPONSE_REGULATORY"/>
    <property type="match status" value="1"/>
</dbReference>
<keyword evidence="4" id="KW-1185">Reference proteome</keyword>
<dbReference type="SMART" id="SM00448">
    <property type="entry name" value="REC"/>
    <property type="match status" value="1"/>
</dbReference>
<protein>
    <submittedName>
        <fullName evidence="3">AmiR/NasT family two-component response regulator</fullName>
    </submittedName>
</protein>
<dbReference type="InterPro" id="IPR001789">
    <property type="entry name" value="Sig_transdc_resp-reg_receiver"/>
</dbReference>
<reference evidence="3 4" key="1">
    <citation type="submission" date="2020-08" db="EMBL/GenBank/DDBJ databases">
        <title>Genomic Encyclopedia of Type Strains, Phase IV (KMG-IV): sequencing the most valuable type-strain genomes for metagenomic binning, comparative biology and taxonomic classification.</title>
        <authorList>
            <person name="Goeker M."/>
        </authorList>
    </citation>
    <scope>NUCLEOTIDE SEQUENCE [LARGE SCALE GENOMIC DNA]</scope>
    <source>
        <strain evidence="3 4">DSM 105137</strain>
    </source>
</reference>
<dbReference type="InterPro" id="IPR011006">
    <property type="entry name" value="CheY-like_superfamily"/>
</dbReference>
<evidence type="ECO:0000313" key="3">
    <source>
        <dbReference type="EMBL" id="MBB4080302.1"/>
    </source>
</evidence>
<accession>A0A840E9A2</accession>
<organism evidence="3 4">
    <name type="scientific">Neolewinella aquimaris</name>
    <dbReference type="NCBI Taxonomy" id="1835722"/>
    <lineage>
        <taxon>Bacteria</taxon>
        <taxon>Pseudomonadati</taxon>
        <taxon>Bacteroidota</taxon>
        <taxon>Saprospiria</taxon>
        <taxon>Saprospirales</taxon>
        <taxon>Lewinellaceae</taxon>
        <taxon>Neolewinella</taxon>
    </lineage>
</organism>
<feature type="domain" description="Response regulatory" evidence="2">
    <location>
        <begin position="8"/>
        <end position="123"/>
    </location>
</feature>
<dbReference type="EMBL" id="JACIFF010000007">
    <property type="protein sequence ID" value="MBB4080302.1"/>
    <property type="molecule type" value="Genomic_DNA"/>
</dbReference>
<dbReference type="Gene3D" id="3.40.50.2300">
    <property type="match status" value="1"/>
</dbReference>
<proteinExistence type="predicted"/>
<comment type="caution">
    <text evidence="1">Lacks conserved residue(s) required for the propagation of feature annotation.</text>
</comment>
<evidence type="ECO:0000313" key="4">
    <source>
        <dbReference type="Proteomes" id="UP000576209"/>
    </source>
</evidence>
<sequence>MQITGLPRVLIIESQLIVAADIALQLTRWRYEVIGIGTQPEEALEYLTRHRPDIVILGGKVGSRAGGERLSALITQQMRIPLVMLSGSSDQRCWESIVAARPYAFIPKPFRREDLQRAMKLTVERMVAEGISLQLADEPQLVRRVSRA</sequence>
<evidence type="ECO:0000256" key="1">
    <source>
        <dbReference type="PROSITE-ProRule" id="PRU00169"/>
    </source>
</evidence>
<dbReference type="GO" id="GO:0000160">
    <property type="term" value="P:phosphorelay signal transduction system"/>
    <property type="evidence" value="ECO:0007669"/>
    <property type="project" value="InterPro"/>
</dbReference>
<dbReference type="SUPFAM" id="SSF52172">
    <property type="entry name" value="CheY-like"/>
    <property type="match status" value="1"/>
</dbReference>